<evidence type="ECO:0000259" key="1">
    <source>
        <dbReference type="Pfam" id="PF13638"/>
    </source>
</evidence>
<dbReference type="Gene3D" id="2.40.50.140">
    <property type="entry name" value="Nucleic acid-binding proteins"/>
    <property type="match status" value="1"/>
</dbReference>
<organism evidence="3 4">
    <name type="scientific">Brassica carinata</name>
    <name type="common">Ethiopian mustard</name>
    <name type="synonym">Abyssinian cabbage</name>
    <dbReference type="NCBI Taxonomy" id="52824"/>
    <lineage>
        <taxon>Eukaryota</taxon>
        <taxon>Viridiplantae</taxon>
        <taxon>Streptophyta</taxon>
        <taxon>Embryophyta</taxon>
        <taxon>Tracheophyta</taxon>
        <taxon>Spermatophyta</taxon>
        <taxon>Magnoliopsida</taxon>
        <taxon>eudicotyledons</taxon>
        <taxon>Gunneridae</taxon>
        <taxon>Pentapetalae</taxon>
        <taxon>rosids</taxon>
        <taxon>malvids</taxon>
        <taxon>Brassicales</taxon>
        <taxon>Brassicaceae</taxon>
        <taxon>Brassiceae</taxon>
        <taxon>Brassica</taxon>
    </lineage>
</organism>
<dbReference type="InterPro" id="IPR012340">
    <property type="entry name" value="NA-bd_OB-fold"/>
</dbReference>
<dbReference type="AlphaFoldDB" id="A0A8X7NU20"/>
<dbReference type="GO" id="GO:0000177">
    <property type="term" value="C:cytoplasmic exosome (RNase complex)"/>
    <property type="evidence" value="ECO:0007669"/>
    <property type="project" value="TreeGrafter"/>
</dbReference>
<dbReference type="SUPFAM" id="SSF50249">
    <property type="entry name" value="Nucleic acid-binding proteins"/>
    <property type="match status" value="2"/>
</dbReference>
<dbReference type="EMBL" id="JAAMPC010001614">
    <property type="protein sequence ID" value="KAG2238632.1"/>
    <property type="molecule type" value="Genomic_DNA"/>
</dbReference>
<dbReference type="InterPro" id="IPR050180">
    <property type="entry name" value="RNR_Ribonuclease"/>
</dbReference>
<comment type="caution">
    <text evidence="3">The sequence shown here is derived from an EMBL/GenBank/DDBJ whole genome shotgun (WGS) entry which is preliminary data.</text>
</comment>
<gene>
    <name evidence="3" type="ORF">Bca52824_092123</name>
</gene>
<evidence type="ECO:0000313" key="3">
    <source>
        <dbReference type="EMBL" id="KAG2238632.1"/>
    </source>
</evidence>
<proteinExistence type="predicted"/>
<dbReference type="GO" id="GO:0016075">
    <property type="term" value="P:rRNA catabolic process"/>
    <property type="evidence" value="ECO:0007669"/>
    <property type="project" value="TreeGrafter"/>
</dbReference>
<keyword evidence="4" id="KW-1185">Reference proteome</keyword>
<dbReference type="Pfam" id="PF17849">
    <property type="entry name" value="OB_Dis3"/>
    <property type="match status" value="1"/>
</dbReference>
<evidence type="ECO:0000259" key="2">
    <source>
        <dbReference type="Pfam" id="PF17849"/>
    </source>
</evidence>
<dbReference type="GO" id="GO:0000176">
    <property type="term" value="C:nuclear exosome (RNase complex)"/>
    <property type="evidence" value="ECO:0007669"/>
    <property type="project" value="TreeGrafter"/>
</dbReference>
<dbReference type="InterPro" id="IPR029060">
    <property type="entry name" value="PIN-like_dom_sf"/>
</dbReference>
<feature type="domain" description="PIN" evidence="1">
    <location>
        <begin position="36"/>
        <end position="92"/>
    </location>
</feature>
<dbReference type="InterPro" id="IPR002716">
    <property type="entry name" value="PIN_dom"/>
</dbReference>
<dbReference type="Pfam" id="PF13638">
    <property type="entry name" value="PIN_4"/>
    <property type="match status" value="1"/>
</dbReference>
<dbReference type="Gene3D" id="2.40.50.700">
    <property type="match status" value="1"/>
</dbReference>
<dbReference type="GO" id="GO:0000175">
    <property type="term" value="F:3'-5'-RNA exonuclease activity"/>
    <property type="evidence" value="ECO:0007669"/>
    <property type="project" value="TreeGrafter"/>
</dbReference>
<name>A0A8X7NU20_BRACI</name>
<dbReference type="PANTHER" id="PTHR23355">
    <property type="entry name" value="RIBONUCLEASE"/>
    <property type="match status" value="1"/>
</dbReference>
<accession>A0A8X7NU20</accession>
<evidence type="ECO:0008006" key="5">
    <source>
        <dbReference type="Google" id="ProtNLM"/>
    </source>
</evidence>
<dbReference type="InterPro" id="IPR041505">
    <property type="entry name" value="Dis3_CSD2"/>
</dbReference>
<dbReference type="GO" id="GO:0004519">
    <property type="term" value="F:endonuclease activity"/>
    <property type="evidence" value="ECO:0007669"/>
    <property type="project" value="TreeGrafter"/>
</dbReference>
<evidence type="ECO:0000313" key="4">
    <source>
        <dbReference type="Proteomes" id="UP000886595"/>
    </source>
</evidence>
<dbReference type="Gene3D" id="3.40.50.1010">
    <property type="entry name" value="5'-nuclease"/>
    <property type="match status" value="1"/>
</dbReference>
<dbReference type="PANTHER" id="PTHR23355:SF35">
    <property type="entry name" value="EXOSOME COMPLEX EXONUCLEASE RRP44"/>
    <property type="match status" value="1"/>
</dbReference>
<dbReference type="Proteomes" id="UP000886595">
    <property type="component" value="Unassembled WGS sequence"/>
</dbReference>
<dbReference type="OrthoDB" id="372421at2759"/>
<protein>
    <recommendedName>
        <fullName evidence="5">PIN domain-containing protein</fullName>
    </recommendedName>
</protein>
<sequence length="602" mass="68336">MLQSKRLIYEMTYIVELSPASLAISSAARLSSRKIIVVDCNVILHQIDLLENQAIDNVVVLSVVLDEVKNRNRSMYNRIRALCSNQAKQFYVFSNHKHLADTSQVLLVTNDRENERKATEEGISAETKSRAYVKSIGQPELLDLPWKMQMIPDLRRGNFLCWKREYWGKDFYLWGRSNMNRAYDGDIVAVELLPRDQRQQEKVLWSLEPMSLPGGTAHSLFVSKDRRIPRFALTLDSFRTFLDMRIAVAVDSWGCQSRYPSGHYVRPIGKIGDRETGTEGNNINTLLQCCHACHPLPWSVSAEDVSDPVRQDLRHLLVFSDIDDALHCTSLPNGADVERLAFSVIRGNEFTKSIIKSSAAFSYVEALTDLRNMNALAKTIYNCYVLFELCALASAEVKFQIAAETHDPLDIGILDVSSSKALADSLNRAVLIRILATRCMTQVMLLYVFVHRLLAASLRIYKLPTVFQDRPQLTSVADNKFLLYPPWIQGFNLNYRRRNAQMASRTALSSTSSEETCKDQKSVFWCCRPTDAETRVAKLRSNGFILFVPKYEIEGPVYVTAKGGKRGGDWYMNGSLSYSVLQTVRILISKAQICLIQKLIWL</sequence>
<dbReference type="SUPFAM" id="SSF88723">
    <property type="entry name" value="PIN domain-like"/>
    <property type="match status" value="1"/>
</dbReference>
<dbReference type="GO" id="GO:0071031">
    <property type="term" value="P:nuclear mRNA surveillance of mRNA 3'-end processing"/>
    <property type="evidence" value="ECO:0007669"/>
    <property type="project" value="TreeGrafter"/>
</dbReference>
<feature type="domain" description="CSD2" evidence="2">
    <location>
        <begin position="220"/>
        <end position="279"/>
    </location>
</feature>
<reference evidence="3 4" key="1">
    <citation type="submission" date="2020-02" db="EMBL/GenBank/DDBJ databases">
        <authorList>
            <person name="Ma Q."/>
            <person name="Huang Y."/>
            <person name="Song X."/>
            <person name="Pei D."/>
        </authorList>
    </citation>
    <scope>NUCLEOTIDE SEQUENCE [LARGE SCALE GENOMIC DNA]</scope>
    <source>
        <strain evidence="3">Sxm20200214</strain>
        <tissue evidence="3">Leaf</tissue>
    </source>
</reference>